<feature type="region of interest" description="Disordered" evidence="1">
    <location>
        <begin position="409"/>
        <end position="440"/>
    </location>
</feature>
<feature type="compositionally biased region" description="Low complexity" evidence="1">
    <location>
        <begin position="756"/>
        <end position="767"/>
    </location>
</feature>
<evidence type="ECO:0000313" key="2">
    <source>
        <dbReference type="EMBL" id="GKT32331.1"/>
    </source>
</evidence>
<dbReference type="Proteomes" id="UP001057375">
    <property type="component" value="Unassembled WGS sequence"/>
</dbReference>
<gene>
    <name evidence="2" type="ORF">ADUPG1_006511</name>
</gene>
<proteinExistence type="predicted"/>
<feature type="region of interest" description="Disordered" evidence="1">
    <location>
        <begin position="959"/>
        <end position="997"/>
    </location>
</feature>
<accession>A0ABQ5KK97</accession>
<feature type="region of interest" description="Disordered" evidence="1">
    <location>
        <begin position="737"/>
        <end position="783"/>
    </location>
</feature>
<name>A0ABQ5KK97_9EUKA</name>
<evidence type="ECO:0000313" key="3">
    <source>
        <dbReference type="Proteomes" id="UP001057375"/>
    </source>
</evidence>
<feature type="compositionally biased region" description="Polar residues" evidence="1">
    <location>
        <begin position="410"/>
        <end position="428"/>
    </location>
</feature>
<comment type="caution">
    <text evidence="2">The sequence shown here is derived from an EMBL/GenBank/DDBJ whole genome shotgun (WGS) entry which is preliminary data.</text>
</comment>
<feature type="region of interest" description="Disordered" evidence="1">
    <location>
        <begin position="1640"/>
        <end position="1668"/>
    </location>
</feature>
<feature type="region of interest" description="Disordered" evidence="1">
    <location>
        <begin position="1568"/>
        <end position="1591"/>
    </location>
</feature>
<dbReference type="EMBL" id="BQXS01009971">
    <property type="protein sequence ID" value="GKT32331.1"/>
    <property type="molecule type" value="Genomic_DNA"/>
</dbReference>
<organism evidence="2 3">
    <name type="scientific">Aduncisulcus paluster</name>
    <dbReference type="NCBI Taxonomy" id="2918883"/>
    <lineage>
        <taxon>Eukaryota</taxon>
        <taxon>Metamonada</taxon>
        <taxon>Carpediemonas-like organisms</taxon>
        <taxon>Aduncisulcus</taxon>
    </lineage>
</organism>
<reference evidence="2" key="1">
    <citation type="submission" date="2022-03" db="EMBL/GenBank/DDBJ databases">
        <title>Draft genome sequence of Aduncisulcus paluster, a free-living microaerophilic Fornicata.</title>
        <authorList>
            <person name="Yuyama I."/>
            <person name="Kume K."/>
            <person name="Tamura T."/>
            <person name="Inagaki Y."/>
            <person name="Hashimoto T."/>
        </authorList>
    </citation>
    <scope>NUCLEOTIDE SEQUENCE</scope>
    <source>
        <strain evidence="2">NY0171</strain>
    </source>
</reference>
<feature type="compositionally biased region" description="Acidic residues" evidence="1">
    <location>
        <begin position="982"/>
        <end position="996"/>
    </location>
</feature>
<protein>
    <submittedName>
        <fullName evidence="2">Uncharacterized protein</fullName>
    </submittedName>
</protein>
<feature type="compositionally biased region" description="Basic and acidic residues" evidence="1">
    <location>
        <begin position="1568"/>
        <end position="1581"/>
    </location>
</feature>
<feature type="compositionally biased region" description="Basic and acidic residues" evidence="1">
    <location>
        <begin position="959"/>
        <end position="969"/>
    </location>
</feature>
<keyword evidence="3" id="KW-1185">Reference proteome</keyword>
<feature type="compositionally biased region" description="Basic residues" evidence="1">
    <location>
        <begin position="1649"/>
        <end position="1658"/>
    </location>
</feature>
<evidence type="ECO:0000256" key="1">
    <source>
        <dbReference type="SAM" id="MobiDB-lite"/>
    </source>
</evidence>
<sequence length="2112" mass="237648">MFKNLLKNSFGLEHLQEKGIIADLYKNPTLGIHSLLIIDFIAWLAEDVIISGLKYRRLQSMFIARAINEKKKAKKPDIVEVGMKRRFAVDPLESSASLKTASTIPHQLPPPSEISSISESFVPLSLSSFSVSPSFPSTLILSDLSVIDQALHPPQHLSLSVRNRLNIISICGCVRMLAVYEGALEEEQAKNRARMKKVGKTKFPIKKNSSNSSSLPNISVDIQFRGSIIQFYTLALFHSMLGCAEIVHHEHVNGMPFVHSDIDMILKLAHTLMYPYIDKDSKSEPSFSKSPELMESDPQLGDRSSCIPMFWLPNKKDFSYLPPIYIPISDSRVISMFNLTLSLCIPLLAYSNLFPSSCTSSESTFTIALSDVSSVNNGRWFHGNAIKRKISKHSRVFLSSSREMGGTIIPQGTDSMTKLSTPQKNPTKMNKEEEEEKIPLQSKQEYIQSINRNIPTSLVDVLFPPPSFSLDEILILLNESSYRDRVAVGEQRDPLIFANDECLYAPLSTIGIYDLNFDQFSHKNRFIYEHSNGKCYLLRRLVASPSVPLSGSFKTYWEELICYLPPSYILESKPHRVALKPRLCDGIMTLVVRMLMEISSRIWVKEEKCRRKKISSSNNGNKKKKRKKVFLSSTHNSAQIISEMFSSAIDVLSFPFECDSGYIPHDHTPTTVTDQIVGVNNGSTLFHTVSSLKSISSIMSRQRWSPFASNPQLMMMYNLSYILLLLGLNSLSQEDQDSIPGSIVSQTSSTDESKSGQKGASGSGTKSTKGKGSSKGKEEEELEADDAIISSDSDFSSSNPFSVISPLFSLLEYIPNLLVSFIKRICGNSKLSWQSNKSLIMFSLSFFILPHPSTLFLLSNVLVQKYFQYSKANREIKRKQQRETLKTRPILRAGLLWPDLNTPLSKYTWYSHVDDANRSEDSLHYAHLQENMAVSECGILMQREEAKIRRERAERRELWRKESMKDPGTMKKHSRSSHVVLPEEELGTSEDSDETFWDPKSSKQGLSILPSFTSLANVFCSSSLTFSELVNRTERKYSKIGPNLLTIDDQDPSYVLFSLPSTTLSLLLVSLLLSPHPYTYLSLCGVIMVCIVSDCPRGYTRGKIVIETLWKCGELTENNLEHLLIREEKERQNTKKGIASSYVCSTKNPDGSRIIKDISKDTVATIHDPRQDRTKQKDDGHEVCQNRRRNIPQNQTFIHNYCHDPQVLQRDLYHEHGNSVKTLKYSLFDKSFSSLGDGALSYPVNNIQLPPSVFSLPSIPTKFSRSDVTYLPRASSELHSGLETGSLEASSSIPSAPSLSSSSSSALPIEEIVSLTRKSTHSVTHTQEVLRSICSISMSHAQRLSSVELKRWNEGIGMDSPSGSSGGCHEGGLSLESEEEQEEISPLSSYFVPLRHSYYVLCINLQKIKDFVHTNPVGMKAHIHPRVKAKLDRSMYSQILKPHVKTFRVNDFACSTTILTSLDSIFGTFFQSVWYIREMRGIINVSHHVLEQYKQSFDPIAIKEMKDQATAALAIDAQGSEDDEVEVESVEEEFHPLLDNLPPSSPSFSVAALISSLLGLVSIHSNQEHDVDRKEAGKEKEEESQEGTEMSERPFKVLSGYRSQLCACLSQLVEFCHTVFIPNEINTIYDAVKAKVKSESDQKKLDNSKKKKKKKSKKKSEEEESDISGAIDAANSALPLGDASAKYSTISSDNAALIMICDWIISKISPMSYYIIEQLVVNKVQDSSIGMSPTLTQYLQQWIHPSELSISIPSKTELKHSVVSCIKFMCVQVINGNRQEDTARACYCSLLNCLSLVMRCEMNIDGIREYLWERKIHRQAIVNMCAMCTATSETSSMLGRTSLLSNTDIALLNEQRDSILEEFDAKTLKNTYGVFLGEDSGISKDKRRKLRQCSMKLALMFRIARKIEGSVGNFSSAITMIKRRTTHIEPAEACLFLSEGYFDIRSDFAFKTAFNTYFELLFKYQNGIKSYGNVTNMFYILSLLKSKSHEVKSTIDSNGYSIMFFIGQCIKCISIISSKTNVASKLKKHSTDLSDVEITALSDLKSWVKNCLARVNWLLKMIKSGRKERVEVISLASKWCKNINRDSEQKQVDLILKRWKSVLEKAKKDYVS</sequence>